<evidence type="ECO:0000256" key="3">
    <source>
        <dbReference type="ARBA" id="ARBA00022723"/>
    </source>
</evidence>
<dbReference type="Gene3D" id="1.20.1260.10">
    <property type="match status" value="1"/>
</dbReference>
<dbReference type="SUPFAM" id="SSF47240">
    <property type="entry name" value="Ferritin-like"/>
    <property type="match status" value="1"/>
</dbReference>
<evidence type="ECO:0000256" key="2">
    <source>
        <dbReference type="ARBA" id="ARBA00022434"/>
    </source>
</evidence>
<sequence length="260" mass="29671">MCYDNGEINFNQKSLEKFYKRAGTQPLALWTGARLWPPTPSTMGRFRQVCWRPRPRRIQPCRRRIRAALPSFLEWPSMLPTSHSQARPNYGPECEAAVNSLAALEFHASFQCLAVAFYLDHDDVALKYCSRLFLLRSHQHSKTAASLMLLQNRRGGRVCFLDIRKPETQKWESGLQAMQDTLHLEKCVNQSLVNLHQLAIESCDTDLYLFVGIGYLVQQVEFIKELAGHVSNLSKMGSPEGGLAEYFFDKLTLSDGDKKD</sequence>
<organism evidence="7 8">
    <name type="scientific">Rangifer tarandus platyrhynchus</name>
    <name type="common">Svalbard reindeer</name>
    <dbReference type="NCBI Taxonomy" id="3082113"/>
    <lineage>
        <taxon>Eukaryota</taxon>
        <taxon>Metazoa</taxon>
        <taxon>Chordata</taxon>
        <taxon>Craniata</taxon>
        <taxon>Vertebrata</taxon>
        <taxon>Euteleostomi</taxon>
        <taxon>Mammalia</taxon>
        <taxon>Eutheria</taxon>
        <taxon>Laurasiatheria</taxon>
        <taxon>Artiodactyla</taxon>
        <taxon>Ruminantia</taxon>
        <taxon>Pecora</taxon>
        <taxon>Cervidae</taxon>
        <taxon>Odocoileinae</taxon>
        <taxon>Rangifer</taxon>
    </lineage>
</organism>
<evidence type="ECO:0000256" key="5">
    <source>
        <dbReference type="RuleBase" id="RU361145"/>
    </source>
</evidence>
<keyword evidence="4 5" id="KW-0408">Iron</keyword>
<dbReference type="PANTHER" id="PTHR11431">
    <property type="entry name" value="FERRITIN"/>
    <property type="match status" value="1"/>
</dbReference>
<evidence type="ECO:0000313" key="7">
    <source>
        <dbReference type="EMBL" id="CAI9180345.1"/>
    </source>
</evidence>
<dbReference type="PROSITE" id="PS50905">
    <property type="entry name" value="FERRITIN_LIKE"/>
    <property type="match status" value="1"/>
</dbReference>
<evidence type="ECO:0000256" key="4">
    <source>
        <dbReference type="ARBA" id="ARBA00023004"/>
    </source>
</evidence>
<reference evidence="7" key="1">
    <citation type="submission" date="2023-04" db="EMBL/GenBank/DDBJ databases">
        <authorList>
            <consortium name="ELIXIR-Norway"/>
        </authorList>
    </citation>
    <scope>NUCLEOTIDE SEQUENCE [LARGE SCALE GENOMIC DNA]</scope>
</reference>
<dbReference type="InterPro" id="IPR009040">
    <property type="entry name" value="Ferritin-like_diiron"/>
</dbReference>
<dbReference type="CDD" id="cd01056">
    <property type="entry name" value="Euk_Ferritin"/>
    <property type="match status" value="1"/>
</dbReference>
<evidence type="ECO:0000259" key="6">
    <source>
        <dbReference type="PROSITE" id="PS50905"/>
    </source>
</evidence>
<keyword evidence="2 5" id="KW-0409">Iron storage</keyword>
<comment type="similarity">
    <text evidence="1 5">Belongs to the ferritin family.</text>
</comment>
<dbReference type="EMBL" id="OX460343">
    <property type="protein sequence ID" value="CAI9180345.1"/>
    <property type="molecule type" value="Genomic_DNA"/>
</dbReference>
<dbReference type="InterPro" id="IPR009078">
    <property type="entry name" value="Ferritin-like_SF"/>
</dbReference>
<keyword evidence="3 5" id="KW-0479">Metal-binding</keyword>
<dbReference type="Pfam" id="PF00210">
    <property type="entry name" value="Ferritin"/>
    <property type="match status" value="1"/>
</dbReference>
<gene>
    <name evidence="7" type="ORF">MRATA1EN1_LOCUS29307</name>
</gene>
<evidence type="ECO:0000313" key="8">
    <source>
        <dbReference type="Proteomes" id="UP001176941"/>
    </source>
</evidence>
<accession>A0ABN9A281</accession>
<proteinExistence type="inferred from homology"/>
<dbReference type="PANTHER" id="PTHR11431:SF97">
    <property type="entry name" value="FERRITIN HEAVY POLYPEPTIDE-LIKE 17-RELATED"/>
    <property type="match status" value="1"/>
</dbReference>
<dbReference type="InterPro" id="IPR012347">
    <property type="entry name" value="Ferritin-like"/>
</dbReference>
<dbReference type="InterPro" id="IPR001519">
    <property type="entry name" value="Ferritin"/>
</dbReference>
<keyword evidence="8" id="KW-1185">Reference proteome</keyword>
<dbReference type="Proteomes" id="UP001176941">
    <property type="component" value="Chromosome X"/>
</dbReference>
<protein>
    <recommendedName>
        <fullName evidence="5">Ferritin</fullName>
    </recommendedName>
</protein>
<feature type="domain" description="Ferritin-like diiron" evidence="6">
    <location>
        <begin position="88"/>
        <end position="237"/>
    </location>
</feature>
<dbReference type="InterPro" id="IPR008331">
    <property type="entry name" value="Ferritin_DPS_dom"/>
</dbReference>
<evidence type="ECO:0000256" key="1">
    <source>
        <dbReference type="ARBA" id="ARBA00007513"/>
    </source>
</evidence>
<comment type="function">
    <text evidence="5">Stores iron in a soluble, non-toxic, readily available form. Important for iron homeostasis. Iron is taken up in the ferrous form and deposited as ferric hydroxides after oxidation.</text>
</comment>
<name>A0ABN9A281_RANTA</name>